<dbReference type="Proteomes" id="UP000033562">
    <property type="component" value="Unassembled WGS sequence"/>
</dbReference>
<accession>A0A0F3NPA5</accession>
<dbReference type="PANTHER" id="PTHR12592">
    <property type="entry name" value="ATP-DEPENDENT (S)-NAD(P)H-HYDRATE DEHYDRATASE FAMILY MEMBER"/>
    <property type="match status" value="1"/>
</dbReference>
<dbReference type="EMBL" id="LANX01000001">
    <property type="protein sequence ID" value="KJV68734.1"/>
    <property type="molecule type" value="Genomic_DNA"/>
</dbReference>
<feature type="binding site" evidence="17">
    <location>
        <position position="231"/>
    </location>
    <ligand>
        <name>(6S)-NADPHX</name>
        <dbReference type="ChEBI" id="CHEBI:64076"/>
    </ligand>
</feature>
<dbReference type="Gene3D" id="3.40.50.10260">
    <property type="entry name" value="YjeF N-terminal domain"/>
    <property type="match status" value="1"/>
</dbReference>
<comment type="catalytic activity">
    <reaction evidence="16 17 19">
        <text>(6S)-NADPHX + ADP = AMP + phosphate + NADPH + H(+)</text>
        <dbReference type="Rhea" id="RHEA:32235"/>
        <dbReference type="ChEBI" id="CHEBI:15378"/>
        <dbReference type="ChEBI" id="CHEBI:43474"/>
        <dbReference type="ChEBI" id="CHEBI:57783"/>
        <dbReference type="ChEBI" id="CHEBI:64076"/>
        <dbReference type="ChEBI" id="CHEBI:456215"/>
        <dbReference type="ChEBI" id="CHEBI:456216"/>
        <dbReference type="EC" id="4.2.1.136"/>
    </reaction>
</comment>
<evidence type="ECO:0000256" key="13">
    <source>
        <dbReference type="ARBA" id="ARBA00023268"/>
    </source>
</evidence>
<evidence type="ECO:0000256" key="15">
    <source>
        <dbReference type="ARBA" id="ARBA00048238"/>
    </source>
</evidence>
<dbReference type="PROSITE" id="PS51385">
    <property type="entry name" value="YJEF_N"/>
    <property type="match status" value="1"/>
</dbReference>
<evidence type="ECO:0000256" key="4">
    <source>
        <dbReference type="ARBA" id="ARBA00009524"/>
    </source>
</evidence>
<feature type="binding site" evidence="17">
    <location>
        <position position="338"/>
    </location>
    <ligand>
        <name>(6S)-NADPHX</name>
        <dbReference type="ChEBI" id="CHEBI:64076"/>
    </ligand>
</feature>
<dbReference type="EC" id="4.2.1.136" evidence="19"/>
<dbReference type="PROSITE" id="PS51383">
    <property type="entry name" value="YJEF_C_3"/>
    <property type="match status" value="1"/>
</dbReference>
<comment type="similarity">
    <text evidence="18">Belongs to the NnrE/AIBP family.</text>
</comment>
<gene>
    <name evidence="18" type="primary">nnrE</name>
    <name evidence="17" type="synonym">nnrD</name>
    <name evidence="22" type="ORF">NLO413_0095</name>
</gene>
<evidence type="ECO:0000256" key="18">
    <source>
        <dbReference type="HAMAP-Rule" id="MF_01966"/>
    </source>
</evidence>
<keyword evidence="6 17" id="KW-0547">Nucleotide-binding</keyword>
<dbReference type="HAMAP" id="MF_01966">
    <property type="entry name" value="NADHX_epimerase"/>
    <property type="match status" value="1"/>
</dbReference>
<keyword evidence="23" id="KW-1185">Reference proteome</keyword>
<keyword evidence="5 18" id="KW-0479">Metal-binding</keyword>
<evidence type="ECO:0000313" key="22">
    <source>
        <dbReference type="EMBL" id="KJV68734.1"/>
    </source>
</evidence>
<feature type="binding site" evidence="17">
    <location>
        <position position="288"/>
    </location>
    <ligand>
        <name>(6S)-NADPHX</name>
        <dbReference type="ChEBI" id="CHEBI:64076"/>
    </ligand>
</feature>
<name>A0A0F3NPA5_9RICK</name>
<evidence type="ECO:0000259" key="21">
    <source>
        <dbReference type="PROSITE" id="PS51385"/>
    </source>
</evidence>
<keyword evidence="13" id="KW-0511">Multifunctional enzyme</keyword>
<evidence type="ECO:0000256" key="5">
    <source>
        <dbReference type="ARBA" id="ARBA00022723"/>
    </source>
</evidence>
<evidence type="ECO:0000256" key="12">
    <source>
        <dbReference type="ARBA" id="ARBA00023239"/>
    </source>
</evidence>
<reference evidence="22 23" key="1">
    <citation type="submission" date="2015-02" db="EMBL/GenBank/DDBJ databases">
        <title>Genome Sequencing of Rickettsiales.</title>
        <authorList>
            <person name="Daugherty S.C."/>
            <person name="Su Q."/>
            <person name="Abolude K."/>
            <person name="Beier-Sexton M."/>
            <person name="Carlyon J.A."/>
            <person name="Carter R."/>
            <person name="Day N.P."/>
            <person name="Dumler S.J."/>
            <person name="Dyachenko V."/>
            <person name="Godinez A."/>
            <person name="Kurtti T.J."/>
            <person name="Lichay M."/>
            <person name="Mullins K.E."/>
            <person name="Ott S."/>
            <person name="Pappas-Brown V."/>
            <person name="Paris D.H."/>
            <person name="Patel P."/>
            <person name="Richards A.L."/>
            <person name="Sadzewicz L."/>
            <person name="Sears K."/>
            <person name="Seidman D."/>
            <person name="Sengamalay N."/>
            <person name="Stenos J."/>
            <person name="Tallon L.J."/>
            <person name="Vincent G."/>
            <person name="Fraser C.M."/>
            <person name="Munderloh U."/>
            <person name="Dunning-Hotopp J.C."/>
        </authorList>
    </citation>
    <scope>NUCLEOTIDE SEQUENCE [LARGE SCALE GENOMIC DNA]</scope>
    <source>
        <strain evidence="22 23">RAC413</strain>
    </source>
</reference>
<dbReference type="RefSeq" id="WP_045808599.1">
    <property type="nucleotide sequence ID" value="NZ_LANX01000001.1"/>
</dbReference>
<feature type="binding site" evidence="17">
    <location>
        <begin position="371"/>
        <end position="375"/>
    </location>
    <ligand>
        <name>AMP</name>
        <dbReference type="ChEBI" id="CHEBI:456215"/>
    </ligand>
</feature>
<dbReference type="InterPro" id="IPR029056">
    <property type="entry name" value="Ribokinase-like"/>
</dbReference>
<comment type="function">
    <text evidence="18">Catalyzes the epimerization of the S- and R-forms of NAD(P)HX, a damaged form of NAD(P)H that is a result of enzymatic or heat-dependent hydration. This is a prerequisite for the S-specific NAD(P)H-hydrate dehydratase to allow the repair of both epimers of NAD(P)HX.</text>
</comment>
<comment type="subunit">
    <text evidence="17">Homotetramer.</text>
</comment>
<feature type="binding site" evidence="18">
    <location>
        <begin position="52"/>
        <end position="56"/>
    </location>
    <ligand>
        <name>(6S)-NADPHX</name>
        <dbReference type="ChEBI" id="CHEBI:64076"/>
    </ligand>
</feature>
<feature type="binding site" evidence="17">
    <location>
        <position position="400"/>
    </location>
    <ligand>
        <name>AMP</name>
        <dbReference type="ChEBI" id="CHEBI:456215"/>
    </ligand>
</feature>
<comment type="similarity">
    <text evidence="3 19">In the N-terminal section; belongs to the NnrE/AIBP family.</text>
</comment>
<comment type="caution">
    <text evidence="18">Lacks conserved residue(s) required for the propagation of feature annotation.</text>
</comment>
<evidence type="ECO:0000259" key="20">
    <source>
        <dbReference type="PROSITE" id="PS51383"/>
    </source>
</evidence>
<keyword evidence="9 18" id="KW-0630">Potassium</keyword>
<feature type="binding site" evidence="18">
    <location>
        <position position="134"/>
    </location>
    <ligand>
        <name>(6S)-NADPHX</name>
        <dbReference type="ChEBI" id="CHEBI:64076"/>
    </ligand>
</feature>
<evidence type="ECO:0000256" key="2">
    <source>
        <dbReference type="ARBA" id="ARBA00000909"/>
    </source>
</evidence>
<organism evidence="22 23">
    <name type="scientific">Candidatus Neoehrlichia procyonis str. RAC413</name>
    <dbReference type="NCBI Taxonomy" id="1359163"/>
    <lineage>
        <taxon>Bacteria</taxon>
        <taxon>Pseudomonadati</taxon>
        <taxon>Pseudomonadota</taxon>
        <taxon>Alphaproteobacteria</taxon>
        <taxon>Rickettsiales</taxon>
        <taxon>Anaplasmataceae</taxon>
        <taxon>Candidatus Neoehrlichia</taxon>
    </lineage>
</organism>
<keyword evidence="12 17" id="KW-0456">Lyase</keyword>
<feature type="domain" description="YjeF C-terminal" evidence="20">
    <location>
        <begin position="196"/>
        <end position="455"/>
    </location>
</feature>
<dbReference type="PATRIC" id="fig|1359163.3.peg.93"/>
<comment type="caution">
    <text evidence="22">The sequence shown here is derived from an EMBL/GenBank/DDBJ whole genome shotgun (WGS) entry which is preliminary data.</text>
</comment>
<keyword evidence="10 17" id="KW-0520">NAD</keyword>
<evidence type="ECO:0000256" key="17">
    <source>
        <dbReference type="HAMAP-Rule" id="MF_01965"/>
    </source>
</evidence>
<dbReference type="Pfam" id="PF01256">
    <property type="entry name" value="Carb_kinase"/>
    <property type="match status" value="1"/>
</dbReference>
<dbReference type="Pfam" id="PF03853">
    <property type="entry name" value="YjeF_N"/>
    <property type="match status" value="1"/>
</dbReference>
<comment type="similarity">
    <text evidence="17">Belongs to the NnrD/CARKD family.</text>
</comment>
<feature type="domain" description="YjeF N-terminal" evidence="21">
    <location>
        <begin position="3"/>
        <end position="191"/>
    </location>
</feature>
<comment type="catalytic activity">
    <reaction evidence="15 17 19">
        <text>(6S)-NADHX + ADP = AMP + phosphate + NADH + H(+)</text>
        <dbReference type="Rhea" id="RHEA:32223"/>
        <dbReference type="ChEBI" id="CHEBI:15378"/>
        <dbReference type="ChEBI" id="CHEBI:43474"/>
        <dbReference type="ChEBI" id="CHEBI:57945"/>
        <dbReference type="ChEBI" id="CHEBI:64074"/>
        <dbReference type="ChEBI" id="CHEBI:456215"/>
        <dbReference type="ChEBI" id="CHEBI:456216"/>
        <dbReference type="EC" id="4.2.1.136"/>
    </reaction>
</comment>
<dbReference type="EC" id="5.1.99.6" evidence="19"/>
<evidence type="ECO:0000256" key="7">
    <source>
        <dbReference type="ARBA" id="ARBA00022840"/>
    </source>
</evidence>
<dbReference type="SUPFAM" id="SSF64153">
    <property type="entry name" value="YjeF N-terminal domain-like"/>
    <property type="match status" value="1"/>
</dbReference>
<dbReference type="GO" id="GO:0046872">
    <property type="term" value="F:metal ion binding"/>
    <property type="evidence" value="ECO:0007669"/>
    <property type="project" value="UniProtKB-UniRule"/>
</dbReference>
<dbReference type="GO" id="GO:0046496">
    <property type="term" value="P:nicotinamide nucleotide metabolic process"/>
    <property type="evidence" value="ECO:0007669"/>
    <property type="project" value="UniProtKB-UniRule"/>
</dbReference>
<comment type="cofactor">
    <cofactor evidence="18 19">
        <name>K(+)</name>
        <dbReference type="ChEBI" id="CHEBI:29103"/>
    </cofactor>
    <text evidence="18 19">Binds 1 potassium ion per subunit.</text>
</comment>
<evidence type="ECO:0000256" key="1">
    <source>
        <dbReference type="ARBA" id="ARBA00000013"/>
    </source>
</evidence>
<evidence type="ECO:0000313" key="23">
    <source>
        <dbReference type="Proteomes" id="UP000033562"/>
    </source>
</evidence>
<comment type="function">
    <text evidence="14 19">Bifunctional enzyme that catalyzes the epimerization of the S- and R-forms of NAD(P)HX and the dehydration of the S-form of NAD(P)HX at the expense of ADP, which is converted to AMP. This allows the repair of both epimers of NAD(P)HX, a damaged form of NAD(P)H that is a result of enzymatic or heat-dependent hydration.</text>
</comment>
<protein>
    <recommendedName>
        <fullName evidence="19">Bifunctional NAD(P)H-hydrate repair enzyme</fullName>
    </recommendedName>
    <alternativeName>
        <fullName evidence="19">Nicotinamide nucleotide repair protein</fullName>
    </alternativeName>
    <domain>
        <recommendedName>
            <fullName evidence="19">ADP-dependent (S)-NAD(P)H-hydrate dehydratase</fullName>
            <ecNumber evidence="19">4.2.1.136</ecNumber>
        </recommendedName>
        <alternativeName>
            <fullName evidence="19">ADP-dependent NAD(P)HX dehydratase</fullName>
        </alternativeName>
    </domain>
    <domain>
        <recommendedName>
            <fullName evidence="19">NAD(P)H-hydrate epimerase</fullName>
            <ecNumber evidence="19">5.1.99.6</ecNumber>
        </recommendedName>
    </domain>
</protein>
<dbReference type="GO" id="GO:0005524">
    <property type="term" value="F:ATP binding"/>
    <property type="evidence" value="ECO:0007669"/>
    <property type="project" value="UniProtKB-UniRule"/>
</dbReference>
<feature type="binding site" evidence="17">
    <location>
        <position position="401"/>
    </location>
    <ligand>
        <name>(6S)-NADPHX</name>
        <dbReference type="ChEBI" id="CHEBI:64076"/>
    </ligand>
</feature>
<keyword evidence="7 17" id="KW-0067">ATP-binding</keyword>
<evidence type="ECO:0000256" key="8">
    <source>
        <dbReference type="ARBA" id="ARBA00022857"/>
    </source>
</evidence>
<comment type="catalytic activity">
    <reaction evidence="2 18 19">
        <text>(6R)-NADPHX = (6S)-NADPHX</text>
        <dbReference type="Rhea" id="RHEA:32227"/>
        <dbReference type="ChEBI" id="CHEBI:64076"/>
        <dbReference type="ChEBI" id="CHEBI:64077"/>
        <dbReference type="EC" id="5.1.99.6"/>
    </reaction>
</comment>
<dbReference type="InterPro" id="IPR000631">
    <property type="entry name" value="CARKD"/>
</dbReference>
<keyword evidence="11 18" id="KW-0413">Isomerase</keyword>
<dbReference type="NCBIfam" id="TIGR00196">
    <property type="entry name" value="yjeF_cterm"/>
    <property type="match status" value="1"/>
</dbReference>
<dbReference type="PANTHER" id="PTHR12592:SF0">
    <property type="entry name" value="ATP-DEPENDENT (S)-NAD(P)H-HYDRATE DEHYDRATASE"/>
    <property type="match status" value="1"/>
</dbReference>
<evidence type="ECO:0000256" key="6">
    <source>
        <dbReference type="ARBA" id="ARBA00022741"/>
    </source>
</evidence>
<evidence type="ECO:0000256" key="16">
    <source>
        <dbReference type="ARBA" id="ARBA00049209"/>
    </source>
</evidence>
<dbReference type="PIRSF" id="PIRSF017184">
    <property type="entry name" value="Nnr"/>
    <property type="match status" value="1"/>
</dbReference>
<evidence type="ECO:0000256" key="11">
    <source>
        <dbReference type="ARBA" id="ARBA00023235"/>
    </source>
</evidence>
<dbReference type="InterPro" id="IPR004443">
    <property type="entry name" value="YjeF_N_dom"/>
</dbReference>
<evidence type="ECO:0000256" key="10">
    <source>
        <dbReference type="ARBA" id="ARBA00023027"/>
    </source>
</evidence>
<dbReference type="NCBIfam" id="TIGR00197">
    <property type="entry name" value="yjeF_nterm"/>
    <property type="match status" value="1"/>
</dbReference>
<dbReference type="InterPro" id="IPR030677">
    <property type="entry name" value="Nnr"/>
</dbReference>
<evidence type="ECO:0000256" key="19">
    <source>
        <dbReference type="PIRNR" id="PIRNR017184"/>
    </source>
</evidence>
<sequence length="456" mass="49109">MLVLNAQQCIMAESCSGICVDTLIKRAGAAVAKEIISRFLKQKVLVLCGPGNNGKDGYVVANLLQSEGWHVKVMHYSSTVDGCDVISEENLKQDDSLLIVDAIFGTGLTRPIYGSLLNAINYINNSNKTVVSIDIPSGINSDTGEIMGIALVSHLTVTFSYLKLGHVISPGRYCSGEVYIADIGLKYNESTVYHNSPLLWREHLPKFNYQSNKYSRGYAVVCSVGNKSVGASKLAATSALRAGAGVVTIACDKNAMSIYASSLTAIMYKLYDDVIDDHRITAVLIGPGCGISECVKERTIKALSKKNCIIDADSISVFYGSHEILFSYIKNNVIMTPHEGEFKRIFPYLTGSALERAKKASLISKAVIVLKGHDTIIASPDGRVSINNSSYSTLATMGSGDVLSGIITGFVSCGMDPFFAACCGVWVHSECGKKYTYGLIADDIVMQIPVVLSAFY</sequence>
<dbReference type="GO" id="GO:0052856">
    <property type="term" value="F:NAD(P)HX epimerase activity"/>
    <property type="evidence" value="ECO:0007669"/>
    <property type="project" value="UniProtKB-UniRule"/>
</dbReference>
<evidence type="ECO:0000256" key="9">
    <source>
        <dbReference type="ARBA" id="ARBA00022958"/>
    </source>
</evidence>
<comment type="cofactor">
    <cofactor evidence="17">
        <name>Mg(2+)</name>
        <dbReference type="ChEBI" id="CHEBI:18420"/>
    </cofactor>
</comment>
<feature type="binding site" evidence="18">
    <location>
        <position position="53"/>
    </location>
    <ligand>
        <name>K(+)</name>
        <dbReference type="ChEBI" id="CHEBI:29103"/>
    </ligand>
</feature>
<dbReference type="GO" id="GO:0110051">
    <property type="term" value="P:metabolite repair"/>
    <property type="evidence" value="ECO:0007669"/>
    <property type="project" value="TreeGrafter"/>
</dbReference>
<dbReference type="OrthoDB" id="9806925at2"/>
<keyword evidence="8 17" id="KW-0521">NADP</keyword>
<comment type="function">
    <text evidence="17">Catalyzes the dehydration of the S-form of NAD(P)HX at the expense of ADP, which is converted to AMP. Together with NAD(P)HX epimerase, which catalyzes the epimerization of the S- and R-forms, the enzyme allows the repair of both epimers of NAD(P)HX, a damaged form of NAD(P)H that is a result of enzymatic or heat-dependent hydration.</text>
</comment>
<dbReference type="GO" id="GO:0052855">
    <property type="term" value="F:ADP-dependent NAD(P)H-hydrate dehydratase activity"/>
    <property type="evidence" value="ECO:0007669"/>
    <property type="project" value="UniProtKB-UniRule"/>
</dbReference>
<feature type="binding site" evidence="18">
    <location>
        <position position="137"/>
    </location>
    <ligand>
        <name>K(+)</name>
        <dbReference type="ChEBI" id="CHEBI:29103"/>
    </ligand>
</feature>
<feature type="binding site" evidence="18">
    <location>
        <position position="101"/>
    </location>
    <ligand>
        <name>K(+)</name>
        <dbReference type="ChEBI" id="CHEBI:29103"/>
    </ligand>
</feature>
<dbReference type="AlphaFoldDB" id="A0A0F3NPA5"/>
<evidence type="ECO:0000256" key="3">
    <source>
        <dbReference type="ARBA" id="ARBA00006001"/>
    </source>
</evidence>
<dbReference type="STRING" id="1359163.NLO413_0095"/>
<dbReference type="InterPro" id="IPR036652">
    <property type="entry name" value="YjeF_N_dom_sf"/>
</dbReference>
<comment type="catalytic activity">
    <reaction evidence="1 18 19">
        <text>(6R)-NADHX = (6S)-NADHX</text>
        <dbReference type="Rhea" id="RHEA:32215"/>
        <dbReference type="ChEBI" id="CHEBI:64074"/>
        <dbReference type="ChEBI" id="CHEBI:64075"/>
        <dbReference type="EC" id="5.1.99.6"/>
    </reaction>
</comment>
<dbReference type="CDD" id="cd01171">
    <property type="entry name" value="YXKO-related"/>
    <property type="match status" value="1"/>
</dbReference>
<proteinExistence type="inferred from homology"/>
<dbReference type="SUPFAM" id="SSF53613">
    <property type="entry name" value="Ribokinase-like"/>
    <property type="match status" value="1"/>
</dbReference>
<dbReference type="Gene3D" id="3.40.1190.20">
    <property type="match status" value="1"/>
</dbReference>
<comment type="similarity">
    <text evidence="4 19">In the C-terminal section; belongs to the NnrD/CARKD family.</text>
</comment>
<dbReference type="HAMAP" id="MF_01965">
    <property type="entry name" value="NADHX_dehydratase"/>
    <property type="match status" value="1"/>
</dbReference>
<feature type="binding site" evidence="18">
    <location>
        <begin position="105"/>
        <end position="111"/>
    </location>
    <ligand>
        <name>(6S)-NADPHX</name>
        <dbReference type="ChEBI" id="CHEBI:64076"/>
    </ligand>
</feature>
<evidence type="ECO:0000256" key="14">
    <source>
        <dbReference type="ARBA" id="ARBA00025153"/>
    </source>
</evidence>